<comment type="subcellular location">
    <subcellularLocation>
        <location evidence="1 8">Nucleus</location>
    </subcellularLocation>
</comment>
<dbReference type="Proteomes" id="UP000193467">
    <property type="component" value="Unassembled WGS sequence"/>
</dbReference>
<dbReference type="InParanoid" id="A0A1Y2FYM5"/>
<evidence type="ECO:0000256" key="9">
    <source>
        <dbReference type="SAM" id="MobiDB-lite"/>
    </source>
</evidence>
<comment type="function">
    <text evidence="8">Component of the Mediator complex, a coactivator involved in the regulated transcription of nearly all RNA polymerase II-dependent genes. Mediator functions as a bridge to convey information from gene-specific regulatory proteins to the basal RNA polymerase II transcription machinery. Mediator is recruited to promoters by direct interactions with regulatory proteins and serves as a scaffold for the assembly of a functional preinitiation complex with RNA polymerase II and the general transcription factors.</text>
</comment>
<name>A0A1Y2FYM5_9BASI</name>
<keyword evidence="5 8" id="KW-0804">Transcription</keyword>
<evidence type="ECO:0000256" key="5">
    <source>
        <dbReference type="ARBA" id="ARBA00023163"/>
    </source>
</evidence>
<reference evidence="10 11" key="1">
    <citation type="submission" date="2016-07" db="EMBL/GenBank/DDBJ databases">
        <title>Pervasive Adenine N6-methylation of Active Genes in Fungi.</title>
        <authorList>
            <consortium name="DOE Joint Genome Institute"/>
            <person name="Mondo S.J."/>
            <person name="Dannebaum R.O."/>
            <person name="Kuo R.C."/>
            <person name="Labutti K."/>
            <person name="Haridas S."/>
            <person name="Kuo A."/>
            <person name="Salamov A."/>
            <person name="Ahrendt S.R."/>
            <person name="Lipzen A."/>
            <person name="Sullivan W."/>
            <person name="Andreopoulos W.B."/>
            <person name="Clum A."/>
            <person name="Lindquist E."/>
            <person name="Daum C."/>
            <person name="Ramamoorthy G.K."/>
            <person name="Gryganskyi A."/>
            <person name="Culley D."/>
            <person name="Magnuson J.K."/>
            <person name="James T.Y."/>
            <person name="O'Malley M.A."/>
            <person name="Stajich J.E."/>
            <person name="Spatafora J.W."/>
            <person name="Visel A."/>
            <person name="Grigoriev I.V."/>
        </authorList>
    </citation>
    <scope>NUCLEOTIDE SEQUENCE [LARGE SCALE GENOMIC DNA]</scope>
    <source>
        <strain evidence="10 11">62-1032</strain>
    </source>
</reference>
<feature type="compositionally biased region" description="Acidic residues" evidence="9">
    <location>
        <begin position="267"/>
        <end position="282"/>
    </location>
</feature>
<dbReference type="PANTHER" id="PTHR13208">
    <property type="entry name" value="MEDIATOR OF RNA POLYMERASE II TRANSCRIPTION SUBUNIT 4"/>
    <property type="match status" value="1"/>
</dbReference>
<comment type="subunit">
    <text evidence="8">Component of the Mediator complex.</text>
</comment>
<comment type="similarity">
    <text evidence="2 8">Belongs to the Mediator complex subunit 4 family.</text>
</comment>
<dbReference type="GO" id="GO:0006357">
    <property type="term" value="P:regulation of transcription by RNA polymerase II"/>
    <property type="evidence" value="ECO:0007669"/>
    <property type="project" value="InterPro"/>
</dbReference>
<dbReference type="InterPro" id="IPR019258">
    <property type="entry name" value="Mediator_Med4"/>
</dbReference>
<gene>
    <name evidence="8" type="primary">MED4</name>
    <name evidence="10" type="ORF">BCR35DRAFT_193082</name>
</gene>
<dbReference type="GO" id="GO:0070847">
    <property type="term" value="C:core mediator complex"/>
    <property type="evidence" value="ECO:0007669"/>
    <property type="project" value="TreeGrafter"/>
</dbReference>
<dbReference type="EMBL" id="MCGR01000007">
    <property type="protein sequence ID" value="ORY89128.1"/>
    <property type="molecule type" value="Genomic_DNA"/>
</dbReference>
<dbReference type="OrthoDB" id="10262892at2759"/>
<feature type="compositionally biased region" description="Basic and acidic residues" evidence="9">
    <location>
        <begin position="218"/>
        <end position="227"/>
    </location>
</feature>
<keyword evidence="11" id="KW-1185">Reference proteome</keyword>
<dbReference type="Pfam" id="PF10018">
    <property type="entry name" value="Med4"/>
    <property type="match status" value="1"/>
</dbReference>
<organism evidence="10 11">
    <name type="scientific">Leucosporidium creatinivorum</name>
    <dbReference type="NCBI Taxonomy" id="106004"/>
    <lineage>
        <taxon>Eukaryota</taxon>
        <taxon>Fungi</taxon>
        <taxon>Dikarya</taxon>
        <taxon>Basidiomycota</taxon>
        <taxon>Pucciniomycotina</taxon>
        <taxon>Microbotryomycetes</taxon>
        <taxon>Leucosporidiales</taxon>
        <taxon>Leucosporidium</taxon>
    </lineage>
</organism>
<evidence type="ECO:0000313" key="11">
    <source>
        <dbReference type="Proteomes" id="UP000193467"/>
    </source>
</evidence>
<keyword evidence="6 8" id="KW-0539">Nucleus</keyword>
<dbReference type="GO" id="GO:0016592">
    <property type="term" value="C:mediator complex"/>
    <property type="evidence" value="ECO:0007669"/>
    <property type="project" value="InterPro"/>
</dbReference>
<comment type="caution">
    <text evidence="10">The sequence shown here is derived from an EMBL/GenBank/DDBJ whole genome shotgun (WGS) entry which is preliminary data.</text>
</comment>
<evidence type="ECO:0000256" key="7">
    <source>
        <dbReference type="ARBA" id="ARBA00031257"/>
    </source>
</evidence>
<keyword evidence="4 8" id="KW-0805">Transcription regulation</keyword>
<feature type="region of interest" description="Disordered" evidence="9">
    <location>
        <begin position="218"/>
        <end position="282"/>
    </location>
</feature>
<evidence type="ECO:0000256" key="3">
    <source>
        <dbReference type="ARBA" id="ARBA00020629"/>
    </source>
</evidence>
<dbReference type="PANTHER" id="PTHR13208:SF2">
    <property type="entry name" value="MEDIATOR OF RNA POLYMERASE II TRANSCRIPTION SUBUNIT 4"/>
    <property type="match status" value="1"/>
</dbReference>
<protein>
    <recommendedName>
        <fullName evidence="3 8">Mediator of RNA polymerase II transcription subunit 4</fullName>
    </recommendedName>
    <alternativeName>
        <fullName evidence="7 8">Mediator complex subunit 4</fullName>
    </alternativeName>
</protein>
<evidence type="ECO:0000256" key="2">
    <source>
        <dbReference type="ARBA" id="ARBA00009626"/>
    </source>
</evidence>
<evidence type="ECO:0000313" key="10">
    <source>
        <dbReference type="EMBL" id="ORY89128.1"/>
    </source>
</evidence>
<evidence type="ECO:0000256" key="4">
    <source>
        <dbReference type="ARBA" id="ARBA00023015"/>
    </source>
</evidence>
<dbReference type="STRING" id="106004.A0A1Y2FYM5"/>
<sequence length="282" mass="30142">MAIPAAPSLNPAQAALIPSPSLPLAPQLTHLLTQFTELSLQLFSLLSASTPSASAGTAAIYDELAKLDEKLAGLMAMVEEHQRRWRRIEKLVGEVKATEEGWKKGVQGMHEALAQLQPIITSGAVDRAAILASSSSTLTPQTILSYARLLAPFTSAPPSSLFPPDQQLTGPGAQAMDPSGRTLPMGAIPPFPTEAAMRRGRLQFGAGVDGEEGLVGERGEVGARKDPTAQPPADSLPPRQDPAARLAQHARQEQQQRKAAQQQQQQAEEEEFVFDLDLNPDL</sequence>
<dbReference type="AlphaFoldDB" id="A0A1Y2FYM5"/>
<evidence type="ECO:0000256" key="8">
    <source>
        <dbReference type="RuleBase" id="RU364141"/>
    </source>
</evidence>
<evidence type="ECO:0000256" key="1">
    <source>
        <dbReference type="ARBA" id="ARBA00004123"/>
    </source>
</evidence>
<proteinExistence type="inferred from homology"/>
<accession>A0A1Y2FYM5</accession>
<keyword evidence="8" id="KW-0010">Activator</keyword>
<evidence type="ECO:0000256" key="6">
    <source>
        <dbReference type="ARBA" id="ARBA00023242"/>
    </source>
</evidence>
<dbReference type="GO" id="GO:0003712">
    <property type="term" value="F:transcription coregulator activity"/>
    <property type="evidence" value="ECO:0007669"/>
    <property type="project" value="InterPro"/>
</dbReference>
<feature type="compositionally biased region" description="Low complexity" evidence="9">
    <location>
        <begin position="257"/>
        <end position="266"/>
    </location>
</feature>